<evidence type="ECO:0000259" key="1">
    <source>
        <dbReference type="Pfam" id="PF14291"/>
    </source>
</evidence>
<comment type="caution">
    <text evidence="2">The sequence shown here is derived from an EMBL/GenBank/DDBJ whole genome shotgun (WGS) entry which is preliminary data.</text>
</comment>
<dbReference type="Pfam" id="PF14291">
    <property type="entry name" value="DUF4371"/>
    <property type="match status" value="1"/>
</dbReference>
<dbReference type="AlphaFoldDB" id="A0A8S2TE60"/>
<protein>
    <recommendedName>
        <fullName evidence="1">DUF4371 domain-containing protein</fullName>
    </recommendedName>
</protein>
<feature type="non-terminal residue" evidence="2">
    <location>
        <position position="110"/>
    </location>
</feature>
<gene>
    <name evidence="2" type="ORF">GIL414_LOCUS24814</name>
</gene>
<organism evidence="2 3">
    <name type="scientific">Rotaria magnacalcarata</name>
    <dbReference type="NCBI Taxonomy" id="392030"/>
    <lineage>
        <taxon>Eukaryota</taxon>
        <taxon>Metazoa</taxon>
        <taxon>Spiralia</taxon>
        <taxon>Gnathifera</taxon>
        <taxon>Rotifera</taxon>
        <taxon>Eurotatoria</taxon>
        <taxon>Bdelloidea</taxon>
        <taxon>Philodinida</taxon>
        <taxon>Philodinidae</taxon>
        <taxon>Rotaria</taxon>
    </lineage>
</organism>
<feature type="domain" description="DUF4371" evidence="1">
    <location>
        <begin position="12"/>
        <end position="106"/>
    </location>
</feature>
<proteinExistence type="predicted"/>
<reference evidence="2" key="1">
    <citation type="submission" date="2021-02" db="EMBL/GenBank/DDBJ databases">
        <authorList>
            <person name="Nowell W R."/>
        </authorList>
    </citation>
    <scope>NUCLEOTIDE SEQUENCE</scope>
</reference>
<dbReference type="Proteomes" id="UP000681720">
    <property type="component" value="Unassembled WGS sequence"/>
</dbReference>
<dbReference type="EMBL" id="CAJOBJ010031698">
    <property type="protein sequence ID" value="CAF4277002.1"/>
    <property type="molecule type" value="Genomic_DNA"/>
</dbReference>
<accession>A0A8S2TE60</accession>
<evidence type="ECO:0000313" key="2">
    <source>
        <dbReference type="EMBL" id="CAF4277002.1"/>
    </source>
</evidence>
<sequence length="110" mass="12257">EDITSIREHIDAIGMPSGSNFISLLKQRIDAGDQLLQSHLTKGPRNSTYTSPSIQNELIELIYEHILSTILCRVGPTTLYSIIVDGTTDSSNIEQLCLLIRYVDSHTNEI</sequence>
<name>A0A8S2TE60_9BILA</name>
<feature type="non-terminal residue" evidence="2">
    <location>
        <position position="1"/>
    </location>
</feature>
<dbReference type="PANTHER" id="PTHR45749">
    <property type="match status" value="1"/>
</dbReference>
<dbReference type="InterPro" id="IPR025398">
    <property type="entry name" value="DUF4371"/>
</dbReference>
<evidence type="ECO:0000313" key="3">
    <source>
        <dbReference type="Proteomes" id="UP000681720"/>
    </source>
</evidence>
<dbReference type="PANTHER" id="PTHR45749:SF21">
    <property type="entry name" value="DUF4371 DOMAIN-CONTAINING PROTEIN"/>
    <property type="match status" value="1"/>
</dbReference>